<evidence type="ECO:0000313" key="2">
    <source>
        <dbReference type="EMBL" id="ACX53256.1"/>
    </source>
</evidence>
<proteinExistence type="predicted"/>
<sequence length="140" mass="15422">MRAVIDTSVLVSAFLSKRSHPAKVLDAWILGRFTPVVSPELVREYAAVLVRDKFAVLGSVADRINLLEEILALPWVVMVHPKEKISVVQKDPEDDKVLECAVEGRAGWVVTGDKHLLELRSVRGVAIVTAEEFLRALGKG</sequence>
<dbReference type="Proteomes" id="UP000002620">
    <property type="component" value="Plasmid pADEG01"/>
</dbReference>
<dbReference type="KEGG" id="adg:Adeg_2180"/>
<evidence type="ECO:0000259" key="1">
    <source>
        <dbReference type="SMART" id="SM00670"/>
    </source>
</evidence>
<dbReference type="PANTHER" id="PTHR34610:SF3">
    <property type="entry name" value="SSL7007 PROTEIN"/>
    <property type="match status" value="1"/>
</dbReference>
<dbReference type="SUPFAM" id="SSF88723">
    <property type="entry name" value="PIN domain-like"/>
    <property type="match status" value="1"/>
</dbReference>
<feature type="domain" description="PIN" evidence="1">
    <location>
        <begin position="1"/>
        <end position="118"/>
    </location>
</feature>
<dbReference type="AlphaFoldDB" id="C9RDI5"/>
<name>C9RDI5_AMMDK</name>
<evidence type="ECO:0000313" key="3">
    <source>
        <dbReference type="Proteomes" id="UP000002620"/>
    </source>
</evidence>
<dbReference type="OrthoDB" id="32918at2"/>
<dbReference type="InterPro" id="IPR029060">
    <property type="entry name" value="PIN-like_dom_sf"/>
</dbReference>
<geneLocation type="plasmid" evidence="2 3">
    <name>pADEG01</name>
</geneLocation>
<protein>
    <submittedName>
        <fullName evidence="2">PilT protein domain protein</fullName>
    </submittedName>
</protein>
<dbReference type="InterPro" id="IPR002850">
    <property type="entry name" value="PIN_toxin-like"/>
</dbReference>
<dbReference type="Pfam" id="PF13470">
    <property type="entry name" value="PIN_3"/>
    <property type="match status" value="1"/>
</dbReference>
<keyword evidence="2" id="KW-0614">Plasmid</keyword>
<dbReference type="RefSeq" id="WP_012818261.1">
    <property type="nucleotide sequence ID" value="NC_013386.1"/>
</dbReference>
<organism evidence="2 3">
    <name type="scientific">Ammonifex degensii (strain DSM 10501 / KC4)</name>
    <dbReference type="NCBI Taxonomy" id="429009"/>
    <lineage>
        <taxon>Bacteria</taxon>
        <taxon>Bacillati</taxon>
        <taxon>Bacillota</taxon>
        <taxon>Clostridia</taxon>
        <taxon>Thermoanaerobacterales</taxon>
        <taxon>Thermoanaerobacteraceae</taxon>
        <taxon>Ammonifex</taxon>
    </lineage>
</organism>
<dbReference type="PANTHER" id="PTHR34610">
    <property type="entry name" value="SSL7007 PROTEIN"/>
    <property type="match status" value="1"/>
</dbReference>
<gene>
    <name evidence="2" type="ORF">Adeg_2180</name>
</gene>
<dbReference type="NCBIfam" id="TIGR00305">
    <property type="entry name" value="putative toxin-antitoxin system toxin component, PIN family"/>
    <property type="match status" value="1"/>
</dbReference>
<dbReference type="eggNOG" id="COG1569">
    <property type="taxonomic scope" value="Bacteria"/>
</dbReference>
<dbReference type="EMBL" id="CP001786">
    <property type="protein sequence ID" value="ACX53256.1"/>
    <property type="molecule type" value="Genomic_DNA"/>
</dbReference>
<dbReference type="SMART" id="SM00670">
    <property type="entry name" value="PINc"/>
    <property type="match status" value="1"/>
</dbReference>
<accession>C9RDI5</accession>
<dbReference type="HOGENOM" id="CLU_116617_3_0_9"/>
<reference evidence="2 3" key="1">
    <citation type="submission" date="2009-10" db="EMBL/GenBank/DDBJ databases">
        <title>Complete sequence of plasmid of Ammonifex degensii KC4.</title>
        <authorList>
            <consortium name="US DOE Joint Genome Institute"/>
            <person name="Kerfeld C."/>
            <person name="Goodner B."/>
            <person name="Huber H."/>
            <person name="Stetter K."/>
            <person name="Lucas S."/>
            <person name="Copeland A."/>
            <person name="Lapidus A."/>
            <person name="Glavina del Rio T."/>
            <person name="Dalin E."/>
            <person name="Tice H."/>
            <person name="Bruce D."/>
            <person name="Goodwin L."/>
            <person name="Pitluck S."/>
            <person name="Saunders E."/>
            <person name="Brettin T."/>
            <person name="Detter J.C."/>
            <person name="Han C."/>
            <person name="Larimer F."/>
            <person name="Land M."/>
            <person name="Hauser L."/>
            <person name="Kyrpides N."/>
            <person name="Ovchinnikova G."/>
            <person name="Richardson P."/>
        </authorList>
    </citation>
    <scope>NUCLEOTIDE SEQUENCE [LARGE SCALE GENOMIC DNA]</scope>
    <source>
        <strain evidence="3">DSM 10501 / KC4</strain>
        <plasmid evidence="2 3">pADEG01</plasmid>
    </source>
</reference>
<keyword evidence="3" id="KW-1185">Reference proteome</keyword>
<dbReference type="InterPro" id="IPR002716">
    <property type="entry name" value="PIN_dom"/>
</dbReference>